<gene>
    <name evidence="2" type="ORF">ACFQPS_03395</name>
</gene>
<dbReference type="Proteomes" id="UP001596456">
    <property type="component" value="Unassembled WGS sequence"/>
</dbReference>
<organism evidence="2 3">
    <name type="scientific">Rhodocista pekingensis</name>
    <dbReference type="NCBI Taxonomy" id="201185"/>
    <lineage>
        <taxon>Bacteria</taxon>
        <taxon>Pseudomonadati</taxon>
        <taxon>Pseudomonadota</taxon>
        <taxon>Alphaproteobacteria</taxon>
        <taxon>Rhodospirillales</taxon>
        <taxon>Azospirillaceae</taxon>
        <taxon>Rhodocista</taxon>
    </lineage>
</organism>
<evidence type="ECO:0000313" key="3">
    <source>
        <dbReference type="Proteomes" id="UP001596456"/>
    </source>
</evidence>
<reference evidence="3" key="1">
    <citation type="journal article" date="2019" name="Int. J. Syst. Evol. Microbiol.">
        <title>The Global Catalogue of Microorganisms (GCM) 10K type strain sequencing project: providing services to taxonomists for standard genome sequencing and annotation.</title>
        <authorList>
            <consortium name="The Broad Institute Genomics Platform"/>
            <consortium name="The Broad Institute Genome Sequencing Center for Infectious Disease"/>
            <person name="Wu L."/>
            <person name="Ma J."/>
        </authorList>
    </citation>
    <scope>NUCLEOTIDE SEQUENCE [LARGE SCALE GENOMIC DNA]</scope>
    <source>
        <strain evidence="3">CGMCC 1.16275</strain>
    </source>
</reference>
<protein>
    <submittedName>
        <fullName evidence="2">DUF6898 family protein</fullName>
    </submittedName>
</protein>
<sequence>MAAPGGYLIEFQRVGSIVRVSAIDPATNTEVVIQGPASAGQETLSRAAVNKLRFVLARGQQGGPASPPRTR</sequence>
<name>A0ABW2KST5_9PROT</name>
<dbReference type="EMBL" id="JBHTCM010000004">
    <property type="protein sequence ID" value="MFC7332192.1"/>
    <property type="molecule type" value="Genomic_DNA"/>
</dbReference>
<evidence type="ECO:0000313" key="2">
    <source>
        <dbReference type="EMBL" id="MFC7332192.1"/>
    </source>
</evidence>
<evidence type="ECO:0000259" key="1">
    <source>
        <dbReference type="Pfam" id="PF21839"/>
    </source>
</evidence>
<dbReference type="InterPro" id="IPR054193">
    <property type="entry name" value="DUF6898"/>
</dbReference>
<keyword evidence="3" id="KW-1185">Reference proteome</keyword>
<proteinExistence type="predicted"/>
<feature type="domain" description="DUF6898" evidence="1">
    <location>
        <begin position="5"/>
        <end position="58"/>
    </location>
</feature>
<dbReference type="RefSeq" id="WP_377356434.1">
    <property type="nucleotide sequence ID" value="NZ_JBHTCM010000004.1"/>
</dbReference>
<comment type="caution">
    <text evidence="2">The sequence shown here is derived from an EMBL/GenBank/DDBJ whole genome shotgun (WGS) entry which is preliminary data.</text>
</comment>
<dbReference type="Pfam" id="PF21839">
    <property type="entry name" value="DUF6898"/>
    <property type="match status" value="1"/>
</dbReference>
<accession>A0ABW2KST5</accession>